<dbReference type="PIRSF" id="PIRSF006092">
    <property type="entry name" value="GreA_GreB"/>
    <property type="match status" value="1"/>
</dbReference>
<dbReference type="AlphaFoldDB" id="A0A286RGU9"/>
<sequence>MHDERIPVTREGYEKLQRELAELEDQLVEVTKRVAAAREEGDLRENAEYHGARETQGLIMAKINYLRDKIARCEIVDLSRMPRDRVAMGCTVTVRDLTTGEVIKYTLVGMGEEDFEQGRIPANSPLGRGLIGKKPGEMAEIRVPAGIRRLEVLEISYEE</sequence>
<evidence type="ECO:0000256" key="9">
    <source>
        <dbReference type="RuleBase" id="RU000556"/>
    </source>
</evidence>
<dbReference type="GO" id="GO:0032784">
    <property type="term" value="P:regulation of DNA-templated transcription elongation"/>
    <property type="evidence" value="ECO:0007669"/>
    <property type="project" value="UniProtKB-UniRule"/>
</dbReference>
<reference evidence="12 13" key="1">
    <citation type="journal article" name="Front. Microbiol.">
        <title>Sugar Metabolism of the First Thermophilic Planctomycete Thermogutta terrifontis: Comparative Genomic and Transcriptomic Approaches.</title>
        <authorList>
            <person name="Elcheninov A.G."/>
            <person name="Menzel P."/>
            <person name="Gudbergsdottir S.R."/>
            <person name="Slesarev A.I."/>
            <person name="Kadnikov V.V."/>
            <person name="Krogh A."/>
            <person name="Bonch-Osmolovskaya E.A."/>
            <person name="Peng X."/>
            <person name="Kublanov I.V."/>
        </authorList>
    </citation>
    <scope>NUCLEOTIDE SEQUENCE [LARGE SCALE GENOMIC DNA]</scope>
    <source>
        <strain evidence="12 13">R1</strain>
    </source>
</reference>
<dbReference type="HAMAP" id="MF_00105">
    <property type="entry name" value="GreA_GreB"/>
    <property type="match status" value="1"/>
</dbReference>
<keyword evidence="8" id="KW-0175">Coiled coil</keyword>
<dbReference type="SUPFAM" id="SSF54534">
    <property type="entry name" value="FKBP-like"/>
    <property type="match status" value="1"/>
</dbReference>
<evidence type="ECO:0000259" key="11">
    <source>
        <dbReference type="Pfam" id="PF03449"/>
    </source>
</evidence>
<dbReference type="GO" id="GO:0006354">
    <property type="term" value="P:DNA-templated transcription elongation"/>
    <property type="evidence" value="ECO:0007669"/>
    <property type="project" value="TreeGrafter"/>
</dbReference>
<evidence type="ECO:0000259" key="10">
    <source>
        <dbReference type="Pfam" id="PF01272"/>
    </source>
</evidence>
<name>A0A286RGU9_9BACT</name>
<dbReference type="InterPro" id="IPR028624">
    <property type="entry name" value="Tscrpt_elong_fac_GreA/B"/>
</dbReference>
<keyword evidence="12" id="KW-0648">Protein biosynthesis</keyword>
<dbReference type="NCBIfam" id="TIGR01462">
    <property type="entry name" value="greA"/>
    <property type="match status" value="1"/>
</dbReference>
<keyword evidence="4 8" id="KW-0238">DNA-binding</keyword>
<dbReference type="OrthoDB" id="9808774at2"/>
<dbReference type="InterPro" id="IPR006359">
    <property type="entry name" value="Tscrpt_elong_fac_GreA"/>
</dbReference>
<evidence type="ECO:0000256" key="1">
    <source>
        <dbReference type="ARBA" id="ARBA00008213"/>
    </source>
</evidence>
<dbReference type="Pfam" id="PF03449">
    <property type="entry name" value="GreA_GreB_N"/>
    <property type="match status" value="1"/>
</dbReference>
<dbReference type="PANTHER" id="PTHR30437:SF4">
    <property type="entry name" value="TRANSCRIPTION ELONGATION FACTOR GREA"/>
    <property type="match status" value="1"/>
</dbReference>
<dbReference type="Pfam" id="PF01272">
    <property type="entry name" value="GreA_GreB"/>
    <property type="match status" value="1"/>
</dbReference>
<dbReference type="GO" id="GO:0003677">
    <property type="term" value="F:DNA binding"/>
    <property type="evidence" value="ECO:0007669"/>
    <property type="project" value="UniProtKB-UniRule"/>
</dbReference>
<feature type="domain" description="Transcription elongation factor GreA/GreB N-terminal" evidence="11">
    <location>
        <begin position="6"/>
        <end position="75"/>
    </location>
</feature>
<organism evidence="12 13">
    <name type="scientific">Thermogutta terrifontis</name>
    <dbReference type="NCBI Taxonomy" id="1331910"/>
    <lineage>
        <taxon>Bacteria</taxon>
        <taxon>Pseudomonadati</taxon>
        <taxon>Planctomycetota</taxon>
        <taxon>Planctomycetia</taxon>
        <taxon>Pirellulales</taxon>
        <taxon>Thermoguttaceae</taxon>
        <taxon>Thermogutta</taxon>
    </lineage>
</organism>
<dbReference type="Gene3D" id="1.10.287.180">
    <property type="entry name" value="Transcription elongation factor, GreA/GreB, N-terminal domain"/>
    <property type="match status" value="1"/>
</dbReference>
<evidence type="ECO:0000256" key="8">
    <source>
        <dbReference type="HAMAP-Rule" id="MF_00105"/>
    </source>
</evidence>
<dbReference type="InterPro" id="IPR022691">
    <property type="entry name" value="Tscrpt_elong_fac_GreA/B_N"/>
</dbReference>
<accession>A0A286RGU9</accession>
<dbReference type="PROSITE" id="PS00829">
    <property type="entry name" value="GREAB_1"/>
    <property type="match status" value="1"/>
</dbReference>
<dbReference type="EMBL" id="CP018477">
    <property type="protein sequence ID" value="ASV75177.1"/>
    <property type="molecule type" value="Genomic_DNA"/>
</dbReference>
<dbReference type="FunFam" id="3.10.50.30:FF:000001">
    <property type="entry name" value="Transcription elongation factor GreA"/>
    <property type="match status" value="1"/>
</dbReference>
<protein>
    <recommendedName>
        <fullName evidence="2 8">Transcription elongation factor GreA</fullName>
    </recommendedName>
    <alternativeName>
        <fullName evidence="7 8">Transcript cleavage factor GreA</fullName>
    </alternativeName>
</protein>
<dbReference type="InterPro" id="IPR023459">
    <property type="entry name" value="Tscrpt_elong_fac_GreA/B_fam"/>
</dbReference>
<dbReference type="NCBIfam" id="NF001263">
    <property type="entry name" value="PRK00226.1-4"/>
    <property type="match status" value="1"/>
</dbReference>
<evidence type="ECO:0000256" key="5">
    <source>
        <dbReference type="ARBA" id="ARBA00023163"/>
    </source>
</evidence>
<keyword evidence="5 8" id="KW-0804">Transcription</keyword>
<evidence type="ECO:0000256" key="2">
    <source>
        <dbReference type="ARBA" id="ARBA00013729"/>
    </source>
</evidence>
<evidence type="ECO:0000313" key="12">
    <source>
        <dbReference type="EMBL" id="ASV75177.1"/>
    </source>
</evidence>
<dbReference type="InterPro" id="IPR036805">
    <property type="entry name" value="Tscrpt_elong_fac_GreA/B_N_sf"/>
</dbReference>
<evidence type="ECO:0000256" key="3">
    <source>
        <dbReference type="ARBA" id="ARBA00023015"/>
    </source>
</evidence>
<dbReference type="FunFam" id="1.10.287.180:FF:000001">
    <property type="entry name" value="Transcription elongation factor GreA"/>
    <property type="match status" value="1"/>
</dbReference>
<evidence type="ECO:0000256" key="6">
    <source>
        <dbReference type="ARBA" id="ARBA00024916"/>
    </source>
</evidence>
<dbReference type="Gene3D" id="3.10.50.30">
    <property type="entry name" value="Transcription elongation factor, GreA/GreB, C-terminal domain"/>
    <property type="match status" value="1"/>
</dbReference>
<comment type="similarity">
    <text evidence="1 8 9">Belongs to the GreA/GreB family.</text>
</comment>
<dbReference type="InterPro" id="IPR036953">
    <property type="entry name" value="GreA/GreB_C_sf"/>
</dbReference>
<dbReference type="Proteomes" id="UP000215086">
    <property type="component" value="Chromosome"/>
</dbReference>
<gene>
    <name evidence="8" type="primary">greA</name>
    <name evidence="12" type="ORF">THTE_2575</name>
</gene>
<dbReference type="GO" id="GO:0070063">
    <property type="term" value="F:RNA polymerase binding"/>
    <property type="evidence" value="ECO:0007669"/>
    <property type="project" value="InterPro"/>
</dbReference>
<keyword evidence="13" id="KW-1185">Reference proteome</keyword>
<evidence type="ECO:0000256" key="4">
    <source>
        <dbReference type="ARBA" id="ARBA00023125"/>
    </source>
</evidence>
<evidence type="ECO:0000256" key="7">
    <source>
        <dbReference type="ARBA" id="ARBA00030776"/>
    </source>
</evidence>
<dbReference type="InterPro" id="IPR018151">
    <property type="entry name" value="TF_GreA/GreB_CS"/>
</dbReference>
<dbReference type="RefSeq" id="WP_095415312.1">
    <property type="nucleotide sequence ID" value="NZ_CP018477.1"/>
</dbReference>
<comment type="function">
    <text evidence="6 8 9">Necessary for efficient RNA polymerase transcription elongation past template-encoded arresting sites. The arresting sites in DNA have the property of trapping a certain fraction of elongating RNA polymerases that pass through, resulting in locked ternary complexes. Cleavage of the nascent transcript by cleavage factors such as GreA or GreB allows the resumption of elongation from the new 3'terminus. GreA releases sequences of 2 to 3 nucleotides.</text>
</comment>
<feature type="domain" description="Transcription elongation factor GreA/GreB C-terminal" evidence="10">
    <location>
        <begin position="82"/>
        <end position="157"/>
    </location>
</feature>
<dbReference type="GO" id="GO:0003746">
    <property type="term" value="F:translation elongation factor activity"/>
    <property type="evidence" value="ECO:0007669"/>
    <property type="project" value="UniProtKB-KW"/>
</dbReference>
<dbReference type="KEGG" id="ttf:THTE_2575"/>
<dbReference type="SUPFAM" id="SSF46557">
    <property type="entry name" value="GreA transcript cleavage protein, N-terminal domain"/>
    <property type="match status" value="1"/>
</dbReference>
<feature type="coiled-coil region" evidence="8">
    <location>
        <begin position="6"/>
        <end position="40"/>
    </location>
</feature>
<dbReference type="InterPro" id="IPR001437">
    <property type="entry name" value="Tscrpt_elong_fac_GreA/B_C"/>
</dbReference>
<evidence type="ECO:0000313" key="13">
    <source>
        <dbReference type="Proteomes" id="UP000215086"/>
    </source>
</evidence>
<dbReference type="PANTHER" id="PTHR30437">
    <property type="entry name" value="TRANSCRIPTION ELONGATION FACTOR GREA"/>
    <property type="match status" value="1"/>
</dbReference>
<keyword evidence="12" id="KW-0251">Elongation factor</keyword>
<proteinExistence type="inferred from homology"/>
<keyword evidence="3 8" id="KW-0805">Transcription regulation</keyword>